<evidence type="ECO:0000259" key="2">
    <source>
        <dbReference type="PROSITE" id="PS51029"/>
    </source>
</evidence>
<dbReference type="Proteomes" id="UP001162164">
    <property type="component" value="Unassembled WGS sequence"/>
</dbReference>
<feature type="non-terminal residue" evidence="3">
    <location>
        <position position="1"/>
    </location>
</feature>
<evidence type="ECO:0000313" key="3">
    <source>
        <dbReference type="EMBL" id="KAJ8974820.1"/>
    </source>
</evidence>
<feature type="compositionally biased region" description="Basic and acidic residues" evidence="1">
    <location>
        <begin position="142"/>
        <end position="154"/>
    </location>
</feature>
<evidence type="ECO:0000256" key="1">
    <source>
        <dbReference type="SAM" id="MobiDB-lite"/>
    </source>
</evidence>
<dbReference type="Pfam" id="PF10545">
    <property type="entry name" value="MADF_DNA_bdg"/>
    <property type="match status" value="1"/>
</dbReference>
<dbReference type="InterPro" id="IPR039353">
    <property type="entry name" value="TF_Adf1"/>
</dbReference>
<dbReference type="PROSITE" id="PS51029">
    <property type="entry name" value="MADF"/>
    <property type="match status" value="1"/>
</dbReference>
<name>A0ABQ9JA51_9CUCU</name>
<dbReference type="EMBL" id="JAPWTJ010000924">
    <property type="protein sequence ID" value="KAJ8974820.1"/>
    <property type="molecule type" value="Genomic_DNA"/>
</dbReference>
<accession>A0ABQ9JA51</accession>
<evidence type="ECO:0000313" key="4">
    <source>
        <dbReference type="Proteomes" id="UP001162164"/>
    </source>
</evidence>
<feature type="region of interest" description="Disordered" evidence="1">
    <location>
        <begin position="142"/>
        <end position="173"/>
    </location>
</feature>
<protein>
    <recommendedName>
        <fullName evidence="2">MADF domain-containing protein</fullName>
    </recommendedName>
</protein>
<sequence length="392" mass="45446">VGAKLLLLALRTQFTCKRRVCKSRLLYSTMSYKIASSERLIECVREFEVLYNTDMKEYSDASLKIILWRQVAEKCKLPSGSAMNTTENVKKQENSGKNLRDGYRCSLKTLASKSGEAAKKLKPWKFSEEMSFLRPYMKDRQRSTNITHDEDHSLISEADIDENSQESKYDRNDHDSDNFISVIQLESVQKVKKLDYLRDLGNKREVRAQEGQQMRNEVMQSSQDSLKLFFDSMYLSAKKLPPSLQRMVKDKLFQAVMEAELLIEAQKLDIIANWCMSEGLSVNSKIVPFTKRRKLTIKARMMNGTKQELFEEVKYLRSKAQLGCSFRQRDRGCLGSKERGPFKHTLRSKFNDYWVYLPGLRSCTMRKHISGINVEDPTSMECVKENETSDQC</sequence>
<reference evidence="3" key="1">
    <citation type="journal article" date="2023" name="Insect Mol. Biol.">
        <title>Genome sequencing provides insights into the evolution of gene families encoding plant cell wall-degrading enzymes in longhorned beetles.</title>
        <authorList>
            <person name="Shin N.R."/>
            <person name="Okamura Y."/>
            <person name="Kirsch R."/>
            <person name="Pauchet Y."/>
        </authorList>
    </citation>
    <scope>NUCLEOTIDE SEQUENCE</scope>
    <source>
        <strain evidence="3">MMC_N1</strain>
    </source>
</reference>
<dbReference type="InterPro" id="IPR006578">
    <property type="entry name" value="MADF-dom"/>
</dbReference>
<dbReference type="PANTHER" id="PTHR12243">
    <property type="entry name" value="MADF DOMAIN TRANSCRIPTION FACTOR"/>
    <property type="match status" value="1"/>
</dbReference>
<gene>
    <name evidence="3" type="ORF">NQ317_001009</name>
</gene>
<organism evidence="3 4">
    <name type="scientific">Molorchus minor</name>
    <dbReference type="NCBI Taxonomy" id="1323400"/>
    <lineage>
        <taxon>Eukaryota</taxon>
        <taxon>Metazoa</taxon>
        <taxon>Ecdysozoa</taxon>
        <taxon>Arthropoda</taxon>
        <taxon>Hexapoda</taxon>
        <taxon>Insecta</taxon>
        <taxon>Pterygota</taxon>
        <taxon>Neoptera</taxon>
        <taxon>Endopterygota</taxon>
        <taxon>Coleoptera</taxon>
        <taxon>Polyphaga</taxon>
        <taxon>Cucujiformia</taxon>
        <taxon>Chrysomeloidea</taxon>
        <taxon>Cerambycidae</taxon>
        <taxon>Lamiinae</taxon>
        <taxon>Monochamini</taxon>
        <taxon>Molorchus</taxon>
    </lineage>
</organism>
<feature type="domain" description="MADF" evidence="2">
    <location>
        <begin position="39"/>
        <end position="138"/>
    </location>
</feature>
<dbReference type="PANTHER" id="PTHR12243:SF67">
    <property type="entry name" value="COREPRESSOR OF PANGOLIN, ISOFORM A-RELATED"/>
    <property type="match status" value="1"/>
</dbReference>
<comment type="caution">
    <text evidence="3">The sequence shown here is derived from an EMBL/GenBank/DDBJ whole genome shotgun (WGS) entry which is preliminary data.</text>
</comment>
<dbReference type="SMART" id="SM00595">
    <property type="entry name" value="MADF"/>
    <property type="match status" value="1"/>
</dbReference>
<keyword evidence="4" id="KW-1185">Reference proteome</keyword>
<proteinExistence type="predicted"/>